<protein>
    <submittedName>
        <fullName evidence="3">Uncharacterized protein</fullName>
    </submittedName>
</protein>
<reference evidence="3" key="1">
    <citation type="submission" date="2021-01" db="EMBL/GenBank/DDBJ databases">
        <authorList>
            <person name="Corre E."/>
            <person name="Pelletier E."/>
            <person name="Niang G."/>
            <person name="Scheremetjew M."/>
            <person name="Finn R."/>
            <person name="Kale V."/>
            <person name="Holt S."/>
            <person name="Cochrane G."/>
            <person name="Meng A."/>
            <person name="Brown T."/>
            <person name="Cohen L."/>
        </authorList>
    </citation>
    <scope>NUCLEOTIDE SEQUENCE</scope>
    <source>
        <strain evidence="3">CCMP127</strain>
    </source>
</reference>
<accession>A0A7S3L0K3</accession>
<gene>
    <name evidence="3" type="ORF">ACOF00016_LOCUS5103</name>
</gene>
<organism evidence="3">
    <name type="scientific">Amphora coffeiformis</name>
    <dbReference type="NCBI Taxonomy" id="265554"/>
    <lineage>
        <taxon>Eukaryota</taxon>
        <taxon>Sar</taxon>
        <taxon>Stramenopiles</taxon>
        <taxon>Ochrophyta</taxon>
        <taxon>Bacillariophyta</taxon>
        <taxon>Bacillariophyceae</taxon>
        <taxon>Bacillariophycidae</taxon>
        <taxon>Thalassiophysales</taxon>
        <taxon>Catenulaceae</taxon>
        <taxon>Amphora</taxon>
    </lineage>
</organism>
<evidence type="ECO:0000256" key="1">
    <source>
        <dbReference type="SAM" id="MobiDB-lite"/>
    </source>
</evidence>
<feature type="compositionally biased region" description="Acidic residues" evidence="1">
    <location>
        <begin position="123"/>
        <end position="133"/>
    </location>
</feature>
<name>A0A7S3L0K3_9STRA</name>
<dbReference type="AlphaFoldDB" id="A0A7S3L0K3"/>
<sequence>MTTMARTSRIFFAIHQQPHCHYVLLAFMTVLNLPGGEAHFADNENDPNCLPMDNFTITNEHTQSPCLQLELEPLDTGAAIAVGAIGILWILGGIYLAMYHSMHGPHHHRGRRQQQPRRGECSESGDTEADSTWDVESVLAQPNDAEVPTNTTNENMPYLYVP</sequence>
<keyword evidence="2" id="KW-1133">Transmembrane helix</keyword>
<proteinExistence type="predicted"/>
<evidence type="ECO:0000313" key="3">
    <source>
        <dbReference type="EMBL" id="CAE0407276.1"/>
    </source>
</evidence>
<feature type="region of interest" description="Disordered" evidence="1">
    <location>
        <begin position="105"/>
        <end position="162"/>
    </location>
</feature>
<keyword evidence="2" id="KW-0812">Transmembrane</keyword>
<feature type="transmembrane region" description="Helical" evidence="2">
    <location>
        <begin position="78"/>
        <end position="99"/>
    </location>
</feature>
<dbReference type="EMBL" id="HBIM01005999">
    <property type="protein sequence ID" value="CAE0407276.1"/>
    <property type="molecule type" value="Transcribed_RNA"/>
</dbReference>
<evidence type="ECO:0000256" key="2">
    <source>
        <dbReference type="SAM" id="Phobius"/>
    </source>
</evidence>
<feature type="compositionally biased region" description="Basic residues" evidence="1">
    <location>
        <begin position="105"/>
        <end position="115"/>
    </location>
</feature>
<keyword evidence="2" id="KW-0472">Membrane</keyword>